<keyword evidence="5 6" id="KW-0472">Membrane</keyword>
<keyword evidence="2" id="KW-1003">Cell membrane</keyword>
<comment type="subcellular location">
    <subcellularLocation>
        <location evidence="1">Cell membrane</location>
        <topology evidence="1">Multi-pass membrane protein</topology>
    </subcellularLocation>
</comment>
<dbReference type="GO" id="GO:0015171">
    <property type="term" value="F:amino acid transmembrane transporter activity"/>
    <property type="evidence" value="ECO:0007669"/>
    <property type="project" value="TreeGrafter"/>
</dbReference>
<dbReference type="Proteomes" id="UP000002943">
    <property type="component" value="Unassembled WGS sequence"/>
</dbReference>
<evidence type="ECO:0000313" key="7">
    <source>
        <dbReference type="EMBL" id="EFP95081.1"/>
    </source>
</evidence>
<evidence type="ECO:0000256" key="5">
    <source>
        <dbReference type="ARBA" id="ARBA00023136"/>
    </source>
</evidence>
<feature type="transmembrane region" description="Helical" evidence="6">
    <location>
        <begin position="6"/>
        <end position="29"/>
    </location>
</feature>
<organism evidence="7 8">
    <name type="scientific">Vibrio caribbeanicus ATCC BAA-2122</name>
    <dbReference type="NCBI Taxonomy" id="796620"/>
    <lineage>
        <taxon>Bacteria</taxon>
        <taxon>Pseudomonadati</taxon>
        <taxon>Pseudomonadota</taxon>
        <taxon>Gammaproteobacteria</taxon>
        <taxon>Vibrionales</taxon>
        <taxon>Vibrionaceae</taxon>
        <taxon>Vibrio</taxon>
    </lineage>
</organism>
<keyword evidence="3 6" id="KW-0812">Transmembrane</keyword>
<dbReference type="STRING" id="796620.VIBC2010_04192"/>
<evidence type="ECO:0000256" key="1">
    <source>
        <dbReference type="ARBA" id="ARBA00004651"/>
    </source>
</evidence>
<evidence type="ECO:0000256" key="2">
    <source>
        <dbReference type="ARBA" id="ARBA00022475"/>
    </source>
</evidence>
<dbReference type="PANTHER" id="PTHR30086:SF20">
    <property type="entry name" value="ARGININE EXPORTER PROTEIN ARGO-RELATED"/>
    <property type="match status" value="1"/>
</dbReference>
<feature type="transmembrane region" description="Helical" evidence="6">
    <location>
        <begin position="41"/>
        <end position="65"/>
    </location>
</feature>
<feature type="transmembrane region" description="Helical" evidence="6">
    <location>
        <begin position="71"/>
        <end position="93"/>
    </location>
</feature>
<reference evidence="7 8" key="1">
    <citation type="journal article" date="2012" name="Int. J. Syst. Evol. Microbiol.">
        <title>Vibrio caribbeanicus sp. nov., isolated from the marine sponge Scleritoderma cyanea.</title>
        <authorList>
            <person name="Hoffmann M."/>
            <person name="Monday S.R."/>
            <person name="Allard M.W."/>
            <person name="Strain E.A."/>
            <person name="Whittaker P."/>
            <person name="Naum M."/>
            <person name="McCarthy P.J."/>
            <person name="Lopez J.V."/>
            <person name="Fischer M."/>
            <person name="Brown E.W."/>
        </authorList>
    </citation>
    <scope>NUCLEOTIDE SEQUENCE [LARGE SCALE GENOMIC DNA]</scope>
    <source>
        <strain evidence="7 8">ATCC BAA-2122</strain>
    </source>
</reference>
<keyword evidence="8" id="KW-1185">Reference proteome</keyword>
<dbReference type="RefSeq" id="WP_009603097.1">
    <property type="nucleotide sequence ID" value="NZ_AEIU01000108.1"/>
</dbReference>
<accession>E3BPJ2</accession>
<protein>
    <submittedName>
        <fullName evidence="7">Lysine exporter protein LysE/YggA</fullName>
    </submittedName>
</protein>
<dbReference type="PIRSF" id="PIRSF006324">
    <property type="entry name" value="LeuE"/>
    <property type="match status" value="1"/>
</dbReference>
<keyword evidence="4 6" id="KW-1133">Transmembrane helix</keyword>
<comment type="caution">
    <text evidence="7">The sequence shown here is derived from an EMBL/GenBank/DDBJ whole genome shotgun (WGS) entry which is preliminary data.</text>
</comment>
<dbReference type="GO" id="GO:0005886">
    <property type="term" value="C:plasma membrane"/>
    <property type="evidence" value="ECO:0007669"/>
    <property type="project" value="UniProtKB-SubCell"/>
</dbReference>
<dbReference type="OrthoDB" id="9804822at2"/>
<dbReference type="PANTHER" id="PTHR30086">
    <property type="entry name" value="ARGININE EXPORTER PROTEIN ARGO"/>
    <property type="match status" value="1"/>
</dbReference>
<dbReference type="EMBL" id="AEIU01000108">
    <property type="protein sequence ID" value="EFP95081.1"/>
    <property type="molecule type" value="Genomic_DNA"/>
</dbReference>
<dbReference type="InterPro" id="IPR001123">
    <property type="entry name" value="LeuE-type"/>
</dbReference>
<gene>
    <name evidence="7" type="ORF">VIBC2010_04192</name>
</gene>
<evidence type="ECO:0000256" key="6">
    <source>
        <dbReference type="SAM" id="Phobius"/>
    </source>
</evidence>
<evidence type="ECO:0000313" key="8">
    <source>
        <dbReference type="Proteomes" id="UP000002943"/>
    </source>
</evidence>
<dbReference type="eggNOG" id="COG1280">
    <property type="taxonomic scope" value="Bacteria"/>
</dbReference>
<evidence type="ECO:0000256" key="4">
    <source>
        <dbReference type="ARBA" id="ARBA00022989"/>
    </source>
</evidence>
<dbReference type="Pfam" id="PF01810">
    <property type="entry name" value="LysE"/>
    <property type="match status" value="1"/>
</dbReference>
<dbReference type="AlphaFoldDB" id="E3BPJ2"/>
<proteinExistence type="predicted"/>
<feature type="transmembrane region" description="Helical" evidence="6">
    <location>
        <begin position="148"/>
        <end position="171"/>
    </location>
</feature>
<name>E3BPJ2_9VIBR</name>
<evidence type="ECO:0000256" key="3">
    <source>
        <dbReference type="ARBA" id="ARBA00022692"/>
    </source>
</evidence>
<feature type="transmembrane region" description="Helical" evidence="6">
    <location>
        <begin position="114"/>
        <end position="136"/>
    </location>
</feature>
<sequence length="212" mass="22980">MLGVNDIWLFIISGVVLNIMPGPDSLYIVSRSASQGFKAGSSAAFGTASGVLVHSFIAALGLSAILTTSTIALTILKMFGCAYLVYLGFSTLIKNGDSENLYHSSHRKISLSKIFYQGFVTNILNPKVALFFLAFMPQFIDNDAPNKALAFLFLGLVFNINSLLWSHILAWSSSSLSVKIKCSELMTITLNRCAGCLFIGFGVKLAMMQHAF</sequence>